<proteinExistence type="predicted"/>
<dbReference type="EMBL" id="BARS01010466">
    <property type="protein sequence ID" value="GAF93876.1"/>
    <property type="molecule type" value="Genomic_DNA"/>
</dbReference>
<sequence>MIRVTVSQEGEYRTIVFTGDVGRWDRPILRDPSVFSEIDYVLTESTYGDRVHKNPPDISDR</sequence>
<organism evidence="1">
    <name type="scientific">marine sediment metagenome</name>
    <dbReference type="NCBI Taxonomy" id="412755"/>
    <lineage>
        <taxon>unclassified sequences</taxon>
        <taxon>metagenomes</taxon>
        <taxon>ecological metagenomes</taxon>
    </lineage>
</organism>
<protein>
    <submittedName>
        <fullName evidence="1">Uncharacterized protein</fullName>
    </submittedName>
</protein>
<dbReference type="AlphaFoldDB" id="X0U3D7"/>
<evidence type="ECO:0000313" key="1">
    <source>
        <dbReference type="EMBL" id="GAF93876.1"/>
    </source>
</evidence>
<dbReference type="Gene3D" id="3.60.15.10">
    <property type="entry name" value="Ribonuclease Z/Hydroxyacylglutathione hydrolase-like"/>
    <property type="match status" value="1"/>
</dbReference>
<name>X0U3D7_9ZZZZ</name>
<feature type="non-terminal residue" evidence="1">
    <location>
        <position position="61"/>
    </location>
</feature>
<dbReference type="InterPro" id="IPR036866">
    <property type="entry name" value="RibonucZ/Hydroxyglut_hydro"/>
</dbReference>
<accession>X0U3D7</accession>
<dbReference type="SUPFAM" id="SSF56281">
    <property type="entry name" value="Metallo-hydrolase/oxidoreductase"/>
    <property type="match status" value="1"/>
</dbReference>
<reference evidence="1" key="1">
    <citation type="journal article" date="2014" name="Front. Microbiol.">
        <title>High frequency of phylogenetically diverse reductive dehalogenase-homologous genes in deep subseafloor sedimentary metagenomes.</title>
        <authorList>
            <person name="Kawai M."/>
            <person name="Futagami T."/>
            <person name="Toyoda A."/>
            <person name="Takaki Y."/>
            <person name="Nishi S."/>
            <person name="Hori S."/>
            <person name="Arai W."/>
            <person name="Tsubouchi T."/>
            <person name="Morono Y."/>
            <person name="Uchiyama I."/>
            <person name="Ito T."/>
            <person name="Fujiyama A."/>
            <person name="Inagaki F."/>
            <person name="Takami H."/>
        </authorList>
    </citation>
    <scope>NUCLEOTIDE SEQUENCE</scope>
    <source>
        <strain evidence="1">Expedition CK06-06</strain>
    </source>
</reference>
<gene>
    <name evidence="1" type="ORF">S01H1_19389</name>
</gene>
<comment type="caution">
    <text evidence="1">The sequence shown here is derived from an EMBL/GenBank/DDBJ whole genome shotgun (WGS) entry which is preliminary data.</text>
</comment>